<dbReference type="Proteomes" id="UP000177579">
    <property type="component" value="Unassembled WGS sequence"/>
</dbReference>
<evidence type="ECO:0000313" key="3">
    <source>
        <dbReference type="Proteomes" id="UP000177579"/>
    </source>
</evidence>
<keyword evidence="1" id="KW-0472">Membrane</keyword>
<protein>
    <submittedName>
        <fullName evidence="2">Uncharacterized protein</fullName>
    </submittedName>
</protein>
<name>A0A1F5TPX8_9BACT</name>
<keyword evidence="1" id="KW-1133">Transmembrane helix</keyword>
<evidence type="ECO:0000256" key="1">
    <source>
        <dbReference type="SAM" id="Phobius"/>
    </source>
</evidence>
<evidence type="ECO:0000313" key="2">
    <source>
        <dbReference type="EMBL" id="OGF40898.1"/>
    </source>
</evidence>
<reference evidence="2 3" key="1">
    <citation type="journal article" date="2016" name="Nat. Commun.">
        <title>Thousands of microbial genomes shed light on interconnected biogeochemical processes in an aquifer system.</title>
        <authorList>
            <person name="Anantharaman K."/>
            <person name="Brown C.T."/>
            <person name="Hug L.A."/>
            <person name="Sharon I."/>
            <person name="Castelle C.J."/>
            <person name="Probst A.J."/>
            <person name="Thomas B.C."/>
            <person name="Singh A."/>
            <person name="Wilkins M.J."/>
            <person name="Karaoz U."/>
            <person name="Brodie E.L."/>
            <person name="Williams K.H."/>
            <person name="Hubbard S.S."/>
            <person name="Banfield J.F."/>
        </authorList>
    </citation>
    <scope>NUCLEOTIDE SEQUENCE [LARGE SCALE GENOMIC DNA]</scope>
</reference>
<comment type="caution">
    <text evidence="2">The sequence shown here is derived from an EMBL/GenBank/DDBJ whole genome shotgun (WGS) entry which is preliminary data.</text>
</comment>
<organism evidence="2 3">
    <name type="scientific">Candidatus Falkowbacteria bacterium RIFOXYD2_FULL_34_120</name>
    <dbReference type="NCBI Taxonomy" id="1798007"/>
    <lineage>
        <taxon>Bacteria</taxon>
        <taxon>Candidatus Falkowiibacteriota</taxon>
    </lineage>
</organism>
<proteinExistence type="predicted"/>
<feature type="transmembrane region" description="Helical" evidence="1">
    <location>
        <begin position="41"/>
        <end position="60"/>
    </location>
</feature>
<feature type="transmembrane region" description="Helical" evidence="1">
    <location>
        <begin position="118"/>
        <end position="136"/>
    </location>
</feature>
<gene>
    <name evidence="2" type="ORF">A2531_03990</name>
</gene>
<feature type="transmembrane region" description="Helical" evidence="1">
    <location>
        <begin position="7"/>
        <end position="29"/>
    </location>
</feature>
<dbReference type="AlphaFoldDB" id="A0A1F5TPX8"/>
<accession>A0A1F5TPX8</accession>
<dbReference type="EMBL" id="MFGO01000018">
    <property type="protein sequence ID" value="OGF40898.1"/>
    <property type="molecule type" value="Genomic_DNA"/>
</dbReference>
<feature type="transmembrane region" description="Helical" evidence="1">
    <location>
        <begin position="80"/>
        <end position="106"/>
    </location>
</feature>
<keyword evidence="1" id="KW-0812">Transmembrane</keyword>
<sequence length="140" mass="16695">MMKAKFFILDFINFVFFIALVAFFIYYIILGDRFEAATKLMKFAGQASFFGILFFVRLNIYLQKIKKMVENGERFMDRMFIFYLTMWDKTVSEIIVFLLPILIIIIAYFGGEVTHLDFFQALVVFSLAFFWHTLFFNKAK</sequence>